<evidence type="ECO:0000313" key="6">
    <source>
        <dbReference type="Proteomes" id="UP000717696"/>
    </source>
</evidence>
<dbReference type="EMBL" id="JAGMUU010000041">
    <property type="protein sequence ID" value="KAH7114728.1"/>
    <property type="molecule type" value="Genomic_DNA"/>
</dbReference>
<dbReference type="InterPro" id="IPR003653">
    <property type="entry name" value="Peptidase_C48_C"/>
</dbReference>
<evidence type="ECO:0000313" key="5">
    <source>
        <dbReference type="EMBL" id="KAH7114728.1"/>
    </source>
</evidence>
<keyword evidence="2" id="KW-0645">Protease</keyword>
<dbReference type="GO" id="GO:0008234">
    <property type="term" value="F:cysteine-type peptidase activity"/>
    <property type="evidence" value="ECO:0007669"/>
    <property type="project" value="InterPro"/>
</dbReference>
<keyword evidence="3" id="KW-0378">Hydrolase</keyword>
<dbReference type="Gene3D" id="3.40.395.10">
    <property type="entry name" value="Adenoviral Proteinase, Chain A"/>
    <property type="match status" value="1"/>
</dbReference>
<evidence type="ECO:0000256" key="2">
    <source>
        <dbReference type="ARBA" id="ARBA00022670"/>
    </source>
</evidence>
<evidence type="ECO:0000256" key="1">
    <source>
        <dbReference type="ARBA" id="ARBA00005234"/>
    </source>
</evidence>
<accession>A0A9P9D8W2</accession>
<organism evidence="5 6">
    <name type="scientific">Dactylonectria estremocensis</name>
    <dbReference type="NCBI Taxonomy" id="1079267"/>
    <lineage>
        <taxon>Eukaryota</taxon>
        <taxon>Fungi</taxon>
        <taxon>Dikarya</taxon>
        <taxon>Ascomycota</taxon>
        <taxon>Pezizomycotina</taxon>
        <taxon>Sordariomycetes</taxon>
        <taxon>Hypocreomycetidae</taxon>
        <taxon>Hypocreales</taxon>
        <taxon>Nectriaceae</taxon>
        <taxon>Dactylonectria</taxon>
    </lineage>
</organism>
<dbReference type="GO" id="GO:0019783">
    <property type="term" value="F:ubiquitin-like protein peptidase activity"/>
    <property type="evidence" value="ECO:0007669"/>
    <property type="project" value="UniProtKB-ARBA"/>
</dbReference>
<protein>
    <recommendedName>
        <fullName evidence="4">Ubiquitin-like protease family profile domain-containing protein</fullName>
    </recommendedName>
</protein>
<feature type="domain" description="Ubiquitin-like protease family profile" evidence="4">
    <location>
        <begin position="1"/>
        <end position="88"/>
    </location>
</feature>
<dbReference type="SUPFAM" id="SSF54001">
    <property type="entry name" value="Cysteine proteinases"/>
    <property type="match status" value="1"/>
</dbReference>
<dbReference type="Proteomes" id="UP000717696">
    <property type="component" value="Unassembled WGS sequence"/>
</dbReference>
<dbReference type="Pfam" id="PF02902">
    <property type="entry name" value="Peptidase_C48"/>
    <property type="match status" value="1"/>
</dbReference>
<sequence>MIVLAPINLSDNHWALAVIHGAEQRADVYDSMSTEDNTERIHVAIKGLIPRLFPSAVSSDWAIVNEPTAAQSNSDDCGVFLIHAALRVICGQPLTALSVDGQLLRRLYSALQQQNVEPVCHAGLLNEI</sequence>
<reference evidence="5" key="1">
    <citation type="journal article" date="2021" name="Nat. Commun.">
        <title>Genetic determinants of endophytism in the Arabidopsis root mycobiome.</title>
        <authorList>
            <person name="Mesny F."/>
            <person name="Miyauchi S."/>
            <person name="Thiergart T."/>
            <person name="Pickel B."/>
            <person name="Atanasova L."/>
            <person name="Karlsson M."/>
            <person name="Huettel B."/>
            <person name="Barry K.W."/>
            <person name="Haridas S."/>
            <person name="Chen C."/>
            <person name="Bauer D."/>
            <person name="Andreopoulos W."/>
            <person name="Pangilinan J."/>
            <person name="LaButti K."/>
            <person name="Riley R."/>
            <person name="Lipzen A."/>
            <person name="Clum A."/>
            <person name="Drula E."/>
            <person name="Henrissat B."/>
            <person name="Kohler A."/>
            <person name="Grigoriev I.V."/>
            <person name="Martin F.M."/>
            <person name="Hacquard S."/>
        </authorList>
    </citation>
    <scope>NUCLEOTIDE SEQUENCE</scope>
    <source>
        <strain evidence="5">MPI-CAGE-AT-0021</strain>
    </source>
</reference>
<evidence type="ECO:0000256" key="3">
    <source>
        <dbReference type="ARBA" id="ARBA00022801"/>
    </source>
</evidence>
<keyword evidence="6" id="KW-1185">Reference proteome</keyword>
<dbReference type="PROSITE" id="PS50600">
    <property type="entry name" value="ULP_PROTEASE"/>
    <property type="match status" value="1"/>
</dbReference>
<comment type="caution">
    <text evidence="5">The sequence shown here is derived from an EMBL/GenBank/DDBJ whole genome shotgun (WGS) entry which is preliminary data.</text>
</comment>
<dbReference type="GO" id="GO:0006508">
    <property type="term" value="P:proteolysis"/>
    <property type="evidence" value="ECO:0007669"/>
    <property type="project" value="UniProtKB-KW"/>
</dbReference>
<dbReference type="AlphaFoldDB" id="A0A9P9D8W2"/>
<comment type="similarity">
    <text evidence="1">Belongs to the peptidase C48 family.</text>
</comment>
<dbReference type="InterPro" id="IPR038765">
    <property type="entry name" value="Papain-like_cys_pep_sf"/>
</dbReference>
<gene>
    <name evidence="5" type="ORF">B0J13DRAFT_237516</name>
</gene>
<proteinExistence type="inferred from homology"/>
<evidence type="ECO:0000259" key="4">
    <source>
        <dbReference type="PROSITE" id="PS50600"/>
    </source>
</evidence>
<name>A0A9P9D8W2_9HYPO</name>
<dbReference type="OrthoDB" id="5055018at2759"/>